<evidence type="ECO:0000313" key="3">
    <source>
        <dbReference type="Proteomes" id="UP000319801"/>
    </source>
</evidence>
<proteinExistence type="predicted"/>
<evidence type="ECO:0000256" key="1">
    <source>
        <dbReference type="SAM" id="SignalP"/>
    </source>
</evidence>
<protein>
    <submittedName>
        <fullName evidence="2">Uncharacterized protein</fullName>
    </submittedName>
</protein>
<keyword evidence="1" id="KW-0732">Signal</keyword>
<dbReference type="Proteomes" id="UP000319801">
    <property type="component" value="Unassembled WGS sequence"/>
</dbReference>
<sequence length="60" mass="6731">MDAKAVCAVCLVLWLLTHVDDVISRPMEQPMTEAAGVRIQRKELISGCAIDRRNPPQDRL</sequence>
<reference evidence="2 3" key="1">
    <citation type="journal article" date="2019" name="Genome Biol. Evol.">
        <title>Whole-Genome Sequencing of the Giant Devil Catfish, Bagarius yarrelli.</title>
        <authorList>
            <person name="Jiang W."/>
            <person name="Lv Y."/>
            <person name="Cheng L."/>
            <person name="Yang K."/>
            <person name="Chao B."/>
            <person name="Wang X."/>
            <person name="Li Y."/>
            <person name="Pan X."/>
            <person name="You X."/>
            <person name="Zhang Y."/>
            <person name="Yang J."/>
            <person name="Li J."/>
            <person name="Zhang X."/>
            <person name="Liu S."/>
            <person name="Sun C."/>
            <person name="Yang J."/>
            <person name="Shi Q."/>
        </authorList>
    </citation>
    <scope>NUCLEOTIDE SEQUENCE [LARGE SCALE GENOMIC DNA]</scope>
    <source>
        <strain evidence="2">JWS20170419001</strain>
        <tissue evidence="2">Muscle</tissue>
    </source>
</reference>
<feature type="signal peptide" evidence="1">
    <location>
        <begin position="1"/>
        <end position="24"/>
    </location>
</feature>
<comment type="caution">
    <text evidence="2">The sequence shown here is derived from an EMBL/GenBank/DDBJ whole genome shotgun (WGS) entry which is preliminary data.</text>
</comment>
<organism evidence="2 3">
    <name type="scientific">Bagarius yarrelli</name>
    <name type="common">Goonch</name>
    <name type="synonym">Bagrus yarrelli</name>
    <dbReference type="NCBI Taxonomy" id="175774"/>
    <lineage>
        <taxon>Eukaryota</taxon>
        <taxon>Metazoa</taxon>
        <taxon>Chordata</taxon>
        <taxon>Craniata</taxon>
        <taxon>Vertebrata</taxon>
        <taxon>Euteleostomi</taxon>
        <taxon>Actinopterygii</taxon>
        <taxon>Neopterygii</taxon>
        <taxon>Teleostei</taxon>
        <taxon>Ostariophysi</taxon>
        <taxon>Siluriformes</taxon>
        <taxon>Sisoridae</taxon>
        <taxon>Sisorinae</taxon>
        <taxon>Bagarius</taxon>
    </lineage>
</organism>
<name>A0A556V9H7_BAGYA</name>
<gene>
    <name evidence="2" type="ORF">Baya_14606</name>
</gene>
<keyword evidence="3" id="KW-1185">Reference proteome</keyword>
<accession>A0A556V9H7</accession>
<dbReference type="EMBL" id="VCAZ01000172">
    <property type="protein sequence ID" value="TTC00263.1"/>
    <property type="molecule type" value="Genomic_DNA"/>
</dbReference>
<evidence type="ECO:0000313" key="2">
    <source>
        <dbReference type="EMBL" id="TTC00263.1"/>
    </source>
</evidence>
<dbReference type="AlphaFoldDB" id="A0A556V9H7"/>
<feature type="chain" id="PRO_5022024119" evidence="1">
    <location>
        <begin position="25"/>
        <end position="60"/>
    </location>
</feature>